<name>A0A9D1UDG7_9FIRM</name>
<dbReference type="Proteomes" id="UP000824263">
    <property type="component" value="Unassembled WGS sequence"/>
</dbReference>
<dbReference type="EMBL" id="DXGF01000106">
    <property type="protein sequence ID" value="HIW83819.1"/>
    <property type="molecule type" value="Genomic_DNA"/>
</dbReference>
<reference evidence="1" key="1">
    <citation type="journal article" date="2021" name="PeerJ">
        <title>Extensive microbial diversity within the chicken gut microbiome revealed by metagenomics and culture.</title>
        <authorList>
            <person name="Gilroy R."/>
            <person name="Ravi A."/>
            <person name="Getino M."/>
            <person name="Pursley I."/>
            <person name="Horton D.L."/>
            <person name="Alikhan N.F."/>
            <person name="Baker D."/>
            <person name="Gharbi K."/>
            <person name="Hall N."/>
            <person name="Watson M."/>
            <person name="Adriaenssens E.M."/>
            <person name="Foster-Nyarko E."/>
            <person name="Jarju S."/>
            <person name="Secka A."/>
            <person name="Antonio M."/>
            <person name="Oren A."/>
            <person name="Chaudhuri R.R."/>
            <person name="La Ragione R."/>
            <person name="Hildebrand F."/>
            <person name="Pallen M.J."/>
        </authorList>
    </citation>
    <scope>NUCLEOTIDE SEQUENCE</scope>
    <source>
        <strain evidence="1">ChiSxjej1B13-11762</strain>
    </source>
</reference>
<organism evidence="1 2">
    <name type="scientific">Candidatus Dorea gallistercoris</name>
    <dbReference type="NCBI Taxonomy" id="2838542"/>
    <lineage>
        <taxon>Bacteria</taxon>
        <taxon>Bacillati</taxon>
        <taxon>Bacillota</taxon>
        <taxon>Clostridia</taxon>
        <taxon>Lachnospirales</taxon>
        <taxon>Lachnospiraceae</taxon>
        <taxon>Dorea</taxon>
    </lineage>
</organism>
<sequence>MTSEAKVDRLIELLKREKPGYGVLQEPEDYQEKRRFLRSLMNVRWPRETGEEYLRLQEEIEDKGIVTPRTCRRQKNAVRRQSCATQTGSLPDRGYYHFGGRRYS</sequence>
<protein>
    <submittedName>
        <fullName evidence="1">Uncharacterized protein</fullName>
    </submittedName>
</protein>
<evidence type="ECO:0000313" key="1">
    <source>
        <dbReference type="EMBL" id="HIW83819.1"/>
    </source>
</evidence>
<accession>A0A9D1UDG7</accession>
<proteinExistence type="predicted"/>
<reference evidence="1" key="2">
    <citation type="submission" date="2021-04" db="EMBL/GenBank/DDBJ databases">
        <authorList>
            <person name="Gilroy R."/>
        </authorList>
    </citation>
    <scope>NUCLEOTIDE SEQUENCE</scope>
    <source>
        <strain evidence="1">ChiSxjej1B13-11762</strain>
    </source>
</reference>
<dbReference type="AlphaFoldDB" id="A0A9D1UDG7"/>
<comment type="caution">
    <text evidence="1">The sequence shown here is derived from an EMBL/GenBank/DDBJ whole genome shotgun (WGS) entry which is preliminary data.</text>
</comment>
<evidence type="ECO:0000313" key="2">
    <source>
        <dbReference type="Proteomes" id="UP000824263"/>
    </source>
</evidence>
<gene>
    <name evidence="1" type="ORF">H9873_05800</name>
</gene>